<keyword evidence="3" id="KW-1185">Reference proteome</keyword>
<feature type="chain" id="PRO_5019333328" evidence="1">
    <location>
        <begin position="18"/>
        <end position="75"/>
    </location>
</feature>
<sequence length="75" mass="8141">MQFSLLLACTLALGTMAAPVTYMQVRRDPSGKLAVKSIVRPDDILERGTLSQARHGVVERIPAQTLRSSDSMSTP</sequence>
<protein>
    <submittedName>
        <fullName evidence="2">Uncharacterized protein</fullName>
    </submittedName>
</protein>
<gene>
    <name evidence="2" type="ORF">VMCG_10427</name>
</gene>
<proteinExistence type="predicted"/>
<name>A0A423VB04_9PEZI</name>
<dbReference type="AlphaFoldDB" id="A0A423VB04"/>
<dbReference type="EMBL" id="LKEA01000083">
    <property type="protein sequence ID" value="ROV88129.1"/>
    <property type="molecule type" value="Genomic_DNA"/>
</dbReference>
<evidence type="ECO:0000313" key="3">
    <source>
        <dbReference type="Proteomes" id="UP000283895"/>
    </source>
</evidence>
<evidence type="ECO:0000256" key="1">
    <source>
        <dbReference type="SAM" id="SignalP"/>
    </source>
</evidence>
<dbReference type="Proteomes" id="UP000283895">
    <property type="component" value="Unassembled WGS sequence"/>
</dbReference>
<comment type="caution">
    <text evidence="2">The sequence shown here is derived from an EMBL/GenBank/DDBJ whole genome shotgun (WGS) entry which is preliminary data.</text>
</comment>
<keyword evidence="1" id="KW-0732">Signal</keyword>
<organism evidence="2 3">
    <name type="scientific">Cytospora schulzeri</name>
    <dbReference type="NCBI Taxonomy" id="448051"/>
    <lineage>
        <taxon>Eukaryota</taxon>
        <taxon>Fungi</taxon>
        <taxon>Dikarya</taxon>
        <taxon>Ascomycota</taxon>
        <taxon>Pezizomycotina</taxon>
        <taxon>Sordariomycetes</taxon>
        <taxon>Sordariomycetidae</taxon>
        <taxon>Diaporthales</taxon>
        <taxon>Cytosporaceae</taxon>
        <taxon>Cytospora</taxon>
    </lineage>
</organism>
<evidence type="ECO:0000313" key="2">
    <source>
        <dbReference type="EMBL" id="ROV88129.1"/>
    </source>
</evidence>
<dbReference type="OrthoDB" id="5205166at2759"/>
<reference evidence="2 3" key="1">
    <citation type="submission" date="2015-09" db="EMBL/GenBank/DDBJ databases">
        <title>Host preference determinants of Valsa canker pathogens revealed by comparative genomics.</title>
        <authorList>
            <person name="Yin Z."/>
            <person name="Huang L."/>
        </authorList>
    </citation>
    <scope>NUCLEOTIDE SEQUENCE [LARGE SCALE GENOMIC DNA]</scope>
    <source>
        <strain evidence="2 3">03-1</strain>
    </source>
</reference>
<feature type="signal peptide" evidence="1">
    <location>
        <begin position="1"/>
        <end position="17"/>
    </location>
</feature>
<accession>A0A423VB04</accession>